<reference evidence="1 2" key="1">
    <citation type="submission" date="2019-01" db="EMBL/GenBank/DDBJ databases">
        <title>Draft genome sequences of three monokaryotic isolates of the white-rot basidiomycete fungus Dichomitus squalens.</title>
        <authorList>
            <consortium name="DOE Joint Genome Institute"/>
            <person name="Lopez S.C."/>
            <person name="Andreopoulos B."/>
            <person name="Pangilinan J."/>
            <person name="Lipzen A."/>
            <person name="Riley R."/>
            <person name="Ahrendt S."/>
            <person name="Ng V."/>
            <person name="Barry K."/>
            <person name="Daum C."/>
            <person name="Grigoriev I.V."/>
            <person name="Hilden K.S."/>
            <person name="Makela M.R."/>
            <person name="de Vries R.P."/>
        </authorList>
    </citation>
    <scope>NUCLEOTIDE SEQUENCE [LARGE SCALE GENOMIC DNA]</scope>
    <source>
        <strain evidence="1 2">CBS 464.89</strain>
    </source>
</reference>
<dbReference type="Proteomes" id="UP000292082">
    <property type="component" value="Unassembled WGS sequence"/>
</dbReference>
<dbReference type="AlphaFoldDB" id="A0A4V2K9F9"/>
<name>A0A4V2K9F9_9APHY</name>
<gene>
    <name evidence="1" type="ORF">BD310DRAFT_915789</name>
</gene>
<proteinExistence type="predicted"/>
<keyword evidence="2" id="KW-1185">Reference proteome</keyword>
<protein>
    <submittedName>
        <fullName evidence="1">Uncharacterized protein</fullName>
    </submittedName>
</protein>
<sequence length="171" mass="19082">MNAPRLCNLAHRDRGRCVHGCALQDKCGQAQSRNRRVGSISGLSLTTLVLPSSVTATQVSIRWEYCLYSVLDTQTIPIQPILSVLASMGSRQAAGNFRTCSSYLVPLACYEVSYRRSFSECTAPRLAIAYLYIRHNALVVCPPSFCLPHHLYPSVMLFVRYLSEYPNFASQ</sequence>
<accession>A0A4V2K9F9</accession>
<evidence type="ECO:0000313" key="2">
    <source>
        <dbReference type="Proteomes" id="UP000292082"/>
    </source>
</evidence>
<dbReference type="EMBL" id="ML145088">
    <property type="protein sequence ID" value="TBU63728.1"/>
    <property type="molecule type" value="Genomic_DNA"/>
</dbReference>
<evidence type="ECO:0000313" key="1">
    <source>
        <dbReference type="EMBL" id="TBU63728.1"/>
    </source>
</evidence>
<organism evidence="1 2">
    <name type="scientific">Dichomitus squalens</name>
    <dbReference type="NCBI Taxonomy" id="114155"/>
    <lineage>
        <taxon>Eukaryota</taxon>
        <taxon>Fungi</taxon>
        <taxon>Dikarya</taxon>
        <taxon>Basidiomycota</taxon>
        <taxon>Agaricomycotina</taxon>
        <taxon>Agaricomycetes</taxon>
        <taxon>Polyporales</taxon>
        <taxon>Polyporaceae</taxon>
        <taxon>Dichomitus</taxon>
    </lineage>
</organism>